<dbReference type="Pfam" id="PF04955">
    <property type="entry name" value="HupE_UreJ"/>
    <property type="match status" value="1"/>
</dbReference>
<dbReference type="PIRSF" id="PIRSF016919">
    <property type="entry name" value="HupE_UreJ"/>
    <property type="match status" value="1"/>
</dbReference>
<keyword evidence="1" id="KW-0472">Membrane</keyword>
<comment type="caution">
    <text evidence="3">The sequence shown here is derived from an EMBL/GenBank/DDBJ whole genome shotgun (WGS) entry which is preliminary data.</text>
</comment>
<dbReference type="EMBL" id="LAJG01000014">
    <property type="protein sequence ID" value="KKB80025.1"/>
    <property type="molecule type" value="Genomic_DNA"/>
</dbReference>
<feature type="transmembrane region" description="Helical" evidence="1">
    <location>
        <begin position="93"/>
        <end position="126"/>
    </location>
</feature>
<organism evidence="3 4">
    <name type="scientific">Devosia soli</name>
    <dbReference type="NCBI Taxonomy" id="361041"/>
    <lineage>
        <taxon>Bacteria</taxon>
        <taxon>Pseudomonadati</taxon>
        <taxon>Pseudomonadota</taxon>
        <taxon>Alphaproteobacteria</taxon>
        <taxon>Hyphomicrobiales</taxon>
        <taxon>Devosiaceae</taxon>
        <taxon>Devosia</taxon>
    </lineage>
</organism>
<feature type="chain" id="PRO_5002492276" evidence="2">
    <location>
        <begin position="22"/>
        <end position="192"/>
    </location>
</feature>
<dbReference type="RefSeq" id="WP_046142089.1">
    <property type="nucleotide sequence ID" value="NZ_LAJG01000014.1"/>
</dbReference>
<dbReference type="InterPro" id="IPR007038">
    <property type="entry name" value="HupE_UreJ"/>
</dbReference>
<keyword evidence="1" id="KW-0812">Transmembrane</keyword>
<feature type="signal peptide" evidence="2">
    <location>
        <begin position="1"/>
        <end position="21"/>
    </location>
</feature>
<dbReference type="OrthoDB" id="9808192at2"/>
<feature type="transmembrane region" description="Helical" evidence="1">
    <location>
        <begin position="172"/>
        <end position="190"/>
    </location>
</feature>
<sequence>MLKRVSLAVAITAAATLPAFAHFDPVEHGSLAAGFTHPLFGLDHILAMIAVGLWAAMQGGRATWLVPAAFVGTMGLGFVASISGMPLPLVEPVILASVVFLGIAIALALPIPTAAVAGLVGFFAFFHGHAHGGELGVAGAWEFAAGFMTATIALHAIGIGAGLALNRFGGQAISRLAGAATALGGLWLAFGA</sequence>
<dbReference type="STRING" id="361041.VW35_06110"/>
<evidence type="ECO:0000313" key="4">
    <source>
        <dbReference type="Proteomes" id="UP000033514"/>
    </source>
</evidence>
<dbReference type="AlphaFoldDB" id="A0A0F5LCQ2"/>
<proteinExistence type="predicted"/>
<feature type="transmembrane region" description="Helical" evidence="1">
    <location>
        <begin position="64"/>
        <end position="87"/>
    </location>
</feature>
<name>A0A0F5LCQ2_9HYPH</name>
<feature type="transmembrane region" description="Helical" evidence="1">
    <location>
        <begin position="138"/>
        <end position="160"/>
    </location>
</feature>
<feature type="transmembrane region" description="Helical" evidence="1">
    <location>
        <begin position="37"/>
        <end position="57"/>
    </location>
</feature>
<keyword evidence="2" id="KW-0732">Signal</keyword>
<reference evidence="3 4" key="1">
    <citation type="submission" date="2015-03" db="EMBL/GenBank/DDBJ databases">
        <authorList>
            <person name="Hassan Y.I."/>
            <person name="Lepp D."/>
            <person name="Zhou T."/>
        </authorList>
    </citation>
    <scope>NUCLEOTIDE SEQUENCE [LARGE SCALE GENOMIC DNA]</scope>
    <source>
        <strain evidence="3 4">GH2-10</strain>
    </source>
</reference>
<dbReference type="PATRIC" id="fig|361041.3.peg.545"/>
<dbReference type="Proteomes" id="UP000033514">
    <property type="component" value="Unassembled WGS sequence"/>
</dbReference>
<keyword evidence="4" id="KW-1185">Reference proteome</keyword>
<protein>
    <submittedName>
        <fullName evidence="3">Protein hupE</fullName>
    </submittedName>
</protein>
<evidence type="ECO:0000256" key="2">
    <source>
        <dbReference type="SAM" id="SignalP"/>
    </source>
</evidence>
<evidence type="ECO:0000313" key="3">
    <source>
        <dbReference type="EMBL" id="KKB80025.1"/>
    </source>
</evidence>
<gene>
    <name evidence="3" type="ORF">VW35_06110</name>
</gene>
<accession>A0A0F5LCQ2</accession>
<keyword evidence="1" id="KW-1133">Transmembrane helix</keyword>
<evidence type="ECO:0000256" key="1">
    <source>
        <dbReference type="SAM" id="Phobius"/>
    </source>
</evidence>